<gene>
    <name evidence="5" type="ORF">A142_20735</name>
</gene>
<feature type="domain" description="HTH araC/xylS-type" evidence="4">
    <location>
        <begin position="191"/>
        <end position="289"/>
    </location>
</feature>
<keyword evidence="2" id="KW-0238">DNA-binding</keyword>
<evidence type="ECO:0000256" key="3">
    <source>
        <dbReference type="ARBA" id="ARBA00023163"/>
    </source>
</evidence>
<dbReference type="GO" id="GO:0043565">
    <property type="term" value="F:sequence-specific DNA binding"/>
    <property type="evidence" value="ECO:0007669"/>
    <property type="project" value="InterPro"/>
</dbReference>
<dbReference type="InterPro" id="IPR018060">
    <property type="entry name" value="HTH_AraC"/>
</dbReference>
<sequence length="292" mass="33665">MVSKAKFEKVPQRQGLSWRYLKTQDSAGFYDWHYHQEFELVLHRHAQGVGFAGHYQGKIVHNALWLIAPGTPHAFDCKSSSTEFPPERHSIWIKRDWIANIIFNCFELRKLDTVLKRAQKGIMLSKLSGERVFLLINELTNNTHINQLAILIQILGVIAEDKAATNLLSFSTQNLTDANSPNIASDRSKVENLSHYIENNYHLPITLADLSLQLSTSESSIHRIFEAHFHESFSQHLKKLRLNHAAELLTHSDLAINLIAEKVGYHNQANFNRLFKRYKLVTPSQYRKQFKV</sequence>
<dbReference type="SUPFAM" id="SSF46689">
    <property type="entry name" value="Homeodomain-like"/>
    <property type="match status" value="2"/>
</dbReference>
<evidence type="ECO:0000313" key="6">
    <source>
        <dbReference type="Proteomes" id="UP000094802"/>
    </source>
</evidence>
<comment type="caution">
    <text evidence="5">The sequence shown here is derived from an EMBL/GenBank/DDBJ whole genome shotgun (WGS) entry which is preliminary data.</text>
</comment>
<dbReference type="EMBL" id="AJZD02000141">
    <property type="protein sequence ID" value="OEF93488.1"/>
    <property type="molecule type" value="Genomic_DNA"/>
</dbReference>
<dbReference type="PANTHER" id="PTHR43280">
    <property type="entry name" value="ARAC-FAMILY TRANSCRIPTIONAL REGULATOR"/>
    <property type="match status" value="1"/>
</dbReference>
<evidence type="ECO:0000256" key="2">
    <source>
        <dbReference type="ARBA" id="ARBA00023125"/>
    </source>
</evidence>
<dbReference type="SMART" id="SM00342">
    <property type="entry name" value="HTH_ARAC"/>
    <property type="match status" value="1"/>
</dbReference>
<accession>A0A1E5FST2</accession>
<dbReference type="Pfam" id="PF12833">
    <property type="entry name" value="HTH_18"/>
    <property type="match status" value="1"/>
</dbReference>
<keyword evidence="1" id="KW-0805">Transcription regulation</keyword>
<protein>
    <submittedName>
        <fullName evidence="5">AraC family transcriptional regulator</fullName>
    </submittedName>
</protein>
<dbReference type="AlphaFoldDB" id="A0A1E5FST2"/>
<evidence type="ECO:0000313" key="5">
    <source>
        <dbReference type="EMBL" id="OEF93488.1"/>
    </source>
</evidence>
<keyword evidence="3" id="KW-0804">Transcription</keyword>
<name>A0A1E5FST2_VIBSP</name>
<reference evidence="5 6" key="1">
    <citation type="journal article" date="2012" name="Science">
        <title>Ecological populations of bacteria act as socially cohesive units of antibiotic production and resistance.</title>
        <authorList>
            <person name="Cordero O.X."/>
            <person name="Wildschutte H."/>
            <person name="Kirkup B."/>
            <person name="Proehl S."/>
            <person name="Ngo L."/>
            <person name="Hussain F."/>
            <person name="Le Roux F."/>
            <person name="Mincer T."/>
            <person name="Polz M.F."/>
        </authorList>
    </citation>
    <scope>NUCLEOTIDE SEQUENCE [LARGE SCALE GENOMIC DNA]</scope>
    <source>
        <strain evidence="5 6">12E03</strain>
    </source>
</reference>
<evidence type="ECO:0000256" key="1">
    <source>
        <dbReference type="ARBA" id="ARBA00023015"/>
    </source>
</evidence>
<dbReference type="GO" id="GO:0003700">
    <property type="term" value="F:DNA-binding transcription factor activity"/>
    <property type="evidence" value="ECO:0007669"/>
    <property type="project" value="InterPro"/>
</dbReference>
<dbReference type="Proteomes" id="UP000094802">
    <property type="component" value="Unassembled WGS sequence"/>
</dbReference>
<proteinExistence type="predicted"/>
<organism evidence="5 6">
    <name type="scientific">Vibrio splendidus 12E03</name>
    <dbReference type="NCBI Taxonomy" id="1191305"/>
    <lineage>
        <taxon>Bacteria</taxon>
        <taxon>Pseudomonadati</taxon>
        <taxon>Pseudomonadota</taxon>
        <taxon>Gammaproteobacteria</taxon>
        <taxon>Vibrionales</taxon>
        <taxon>Vibrionaceae</taxon>
        <taxon>Vibrio</taxon>
    </lineage>
</organism>
<dbReference type="InterPro" id="IPR009057">
    <property type="entry name" value="Homeodomain-like_sf"/>
</dbReference>
<dbReference type="Gene3D" id="1.10.10.60">
    <property type="entry name" value="Homeodomain-like"/>
    <property type="match status" value="2"/>
</dbReference>
<dbReference type="PANTHER" id="PTHR43280:SF27">
    <property type="entry name" value="TRANSCRIPTIONAL REGULATOR MTLR"/>
    <property type="match status" value="1"/>
</dbReference>
<evidence type="ECO:0000259" key="4">
    <source>
        <dbReference type="PROSITE" id="PS01124"/>
    </source>
</evidence>
<dbReference type="PROSITE" id="PS01124">
    <property type="entry name" value="HTH_ARAC_FAMILY_2"/>
    <property type="match status" value="1"/>
</dbReference>